<accession>A0A9W6HA82</accession>
<dbReference type="InterPro" id="IPR016181">
    <property type="entry name" value="Acyl_CoA_acyltransferase"/>
</dbReference>
<dbReference type="InterPro" id="IPR000182">
    <property type="entry name" value="GNAT_dom"/>
</dbReference>
<name>A0A9W6HA82_9MICO</name>
<dbReference type="PANTHER" id="PTHR43792:SF1">
    <property type="entry name" value="N-ACETYLTRANSFERASE DOMAIN-CONTAINING PROTEIN"/>
    <property type="match status" value="1"/>
</dbReference>
<reference evidence="2" key="2">
    <citation type="submission" date="2023-01" db="EMBL/GenBank/DDBJ databases">
        <authorList>
            <person name="Sun Q."/>
            <person name="Evtushenko L."/>
        </authorList>
    </citation>
    <scope>NUCLEOTIDE SEQUENCE</scope>
    <source>
        <strain evidence="2">VKM Ac-1401</strain>
    </source>
</reference>
<gene>
    <name evidence="2" type="ORF">GCM10017584_19790</name>
</gene>
<dbReference type="Proteomes" id="UP001142372">
    <property type="component" value="Unassembled WGS sequence"/>
</dbReference>
<keyword evidence="3" id="KW-1185">Reference proteome</keyword>
<dbReference type="GO" id="GO:0016747">
    <property type="term" value="F:acyltransferase activity, transferring groups other than amino-acyl groups"/>
    <property type="evidence" value="ECO:0007669"/>
    <property type="project" value="InterPro"/>
</dbReference>
<dbReference type="AlphaFoldDB" id="A0A9W6HA82"/>
<dbReference type="EMBL" id="BSEN01000006">
    <property type="protein sequence ID" value="GLJ76405.1"/>
    <property type="molecule type" value="Genomic_DNA"/>
</dbReference>
<dbReference type="Gene3D" id="3.40.630.30">
    <property type="match status" value="1"/>
</dbReference>
<evidence type="ECO:0000259" key="1">
    <source>
        <dbReference type="PROSITE" id="PS51186"/>
    </source>
</evidence>
<comment type="caution">
    <text evidence="2">The sequence shown here is derived from an EMBL/GenBank/DDBJ whole genome shotgun (WGS) entry which is preliminary data.</text>
</comment>
<reference evidence="2" key="1">
    <citation type="journal article" date="2014" name="Int. J. Syst. Evol. Microbiol.">
        <title>Complete genome sequence of Corynebacterium casei LMG S-19264T (=DSM 44701T), isolated from a smear-ripened cheese.</title>
        <authorList>
            <consortium name="US DOE Joint Genome Institute (JGI-PGF)"/>
            <person name="Walter F."/>
            <person name="Albersmeier A."/>
            <person name="Kalinowski J."/>
            <person name="Ruckert C."/>
        </authorList>
    </citation>
    <scope>NUCLEOTIDE SEQUENCE</scope>
    <source>
        <strain evidence="2">VKM Ac-1401</strain>
    </source>
</reference>
<evidence type="ECO:0000313" key="3">
    <source>
        <dbReference type="Proteomes" id="UP001142372"/>
    </source>
</evidence>
<dbReference type="PANTHER" id="PTHR43792">
    <property type="entry name" value="GNAT FAMILY, PUTATIVE (AFU_ORTHOLOGUE AFUA_3G00765)-RELATED-RELATED"/>
    <property type="match status" value="1"/>
</dbReference>
<evidence type="ECO:0000313" key="2">
    <source>
        <dbReference type="EMBL" id="GLJ76405.1"/>
    </source>
</evidence>
<dbReference type="SUPFAM" id="SSF55729">
    <property type="entry name" value="Acyl-CoA N-acyltransferases (Nat)"/>
    <property type="match status" value="1"/>
</dbReference>
<sequence>MHWDPHCRYMVGGVKVIRGNRVTLRPWRAADAPFVFDLYSNEDVQRFLGRRPTLMKDRAAADALIERLAAVDDPVRGYWAVEVADSGELLGTVMIQGIRRSGESERSTELEIGWHLHPDAWGRGYATSAAELLAQHAFASGAERLIAVVRPGNEASIRVCQRLGMDDAGVTDSYYDVRCHLFVLERTPSAAVAD</sequence>
<dbReference type="Pfam" id="PF13302">
    <property type="entry name" value="Acetyltransf_3"/>
    <property type="match status" value="1"/>
</dbReference>
<feature type="domain" description="N-acetyltransferase" evidence="1">
    <location>
        <begin position="22"/>
        <end position="189"/>
    </location>
</feature>
<organism evidence="2 3">
    <name type="scientific">Leifsonia poae</name>
    <dbReference type="NCBI Taxonomy" id="110933"/>
    <lineage>
        <taxon>Bacteria</taxon>
        <taxon>Bacillati</taxon>
        <taxon>Actinomycetota</taxon>
        <taxon>Actinomycetes</taxon>
        <taxon>Micrococcales</taxon>
        <taxon>Microbacteriaceae</taxon>
        <taxon>Leifsonia</taxon>
    </lineage>
</organism>
<protein>
    <submittedName>
        <fullName evidence="2">N-acetyltransferase</fullName>
    </submittedName>
</protein>
<dbReference type="InterPro" id="IPR051531">
    <property type="entry name" value="N-acetyltransferase"/>
</dbReference>
<dbReference type="PROSITE" id="PS51186">
    <property type="entry name" value="GNAT"/>
    <property type="match status" value="1"/>
</dbReference>
<proteinExistence type="predicted"/>